<keyword evidence="1" id="KW-1133">Transmembrane helix</keyword>
<gene>
    <name evidence="2" type="ORF">CFOL_v3_09978</name>
</gene>
<keyword evidence="3" id="KW-1185">Reference proteome</keyword>
<dbReference type="EMBL" id="BDDD01000482">
    <property type="protein sequence ID" value="GAV66468.1"/>
    <property type="molecule type" value="Genomic_DNA"/>
</dbReference>
<feature type="transmembrane region" description="Helical" evidence="1">
    <location>
        <begin position="27"/>
        <end position="49"/>
    </location>
</feature>
<organism evidence="2 3">
    <name type="scientific">Cephalotus follicularis</name>
    <name type="common">Albany pitcher plant</name>
    <dbReference type="NCBI Taxonomy" id="3775"/>
    <lineage>
        <taxon>Eukaryota</taxon>
        <taxon>Viridiplantae</taxon>
        <taxon>Streptophyta</taxon>
        <taxon>Embryophyta</taxon>
        <taxon>Tracheophyta</taxon>
        <taxon>Spermatophyta</taxon>
        <taxon>Magnoliopsida</taxon>
        <taxon>eudicotyledons</taxon>
        <taxon>Gunneridae</taxon>
        <taxon>Pentapetalae</taxon>
        <taxon>rosids</taxon>
        <taxon>fabids</taxon>
        <taxon>Oxalidales</taxon>
        <taxon>Cephalotaceae</taxon>
        <taxon>Cephalotus</taxon>
    </lineage>
</organism>
<evidence type="ECO:0000313" key="2">
    <source>
        <dbReference type="EMBL" id="GAV66468.1"/>
    </source>
</evidence>
<evidence type="ECO:0000313" key="3">
    <source>
        <dbReference type="Proteomes" id="UP000187406"/>
    </source>
</evidence>
<keyword evidence="1" id="KW-0812">Transmembrane</keyword>
<reference evidence="3" key="1">
    <citation type="submission" date="2016-04" db="EMBL/GenBank/DDBJ databases">
        <title>Cephalotus genome sequencing.</title>
        <authorList>
            <person name="Fukushima K."/>
            <person name="Hasebe M."/>
            <person name="Fang X."/>
        </authorList>
    </citation>
    <scope>NUCLEOTIDE SEQUENCE [LARGE SCALE GENOMIC DNA]</scope>
    <source>
        <strain evidence="3">cv. St1</strain>
    </source>
</reference>
<dbReference type="InParanoid" id="A0A1Q3BEU3"/>
<sequence>MLSKQSITFDSGLMSSFLLFWNLTHNFFTLLCGPIGITMELTPYFLGLMYRAINEVLEKSFSTTTSGSLWFVQLWAYAYFPVLALEPSVPFESIPNVSSYGHYLMSLTEGSNDFKTCFK</sequence>
<protein>
    <submittedName>
        <fullName evidence="2">PMD domain-containing protein</fullName>
    </submittedName>
</protein>
<accession>A0A1Q3BEU3</accession>
<comment type="caution">
    <text evidence="2">The sequence shown here is derived from an EMBL/GenBank/DDBJ whole genome shotgun (WGS) entry which is preliminary data.</text>
</comment>
<dbReference type="OrthoDB" id="1642371at2759"/>
<name>A0A1Q3BEU3_CEPFO</name>
<evidence type="ECO:0000256" key="1">
    <source>
        <dbReference type="SAM" id="Phobius"/>
    </source>
</evidence>
<dbReference type="AlphaFoldDB" id="A0A1Q3BEU3"/>
<dbReference type="Proteomes" id="UP000187406">
    <property type="component" value="Unassembled WGS sequence"/>
</dbReference>
<proteinExistence type="predicted"/>
<keyword evidence="1" id="KW-0472">Membrane</keyword>